<dbReference type="InterPro" id="IPR001969">
    <property type="entry name" value="Aspartic_peptidase_AS"/>
</dbReference>
<keyword evidence="11" id="KW-1185">Reference proteome</keyword>
<dbReference type="GO" id="GO:0005576">
    <property type="term" value="C:extracellular region"/>
    <property type="evidence" value="ECO:0007669"/>
    <property type="project" value="UniProtKB-SubCell"/>
</dbReference>
<evidence type="ECO:0000313" key="11">
    <source>
        <dbReference type="Proteomes" id="UP000323506"/>
    </source>
</evidence>
<accession>A0A5D2CP13</accession>
<evidence type="ECO:0000259" key="9">
    <source>
        <dbReference type="PROSITE" id="PS51767"/>
    </source>
</evidence>
<evidence type="ECO:0000256" key="5">
    <source>
        <dbReference type="ARBA" id="ARBA00022750"/>
    </source>
</evidence>
<evidence type="ECO:0000256" key="1">
    <source>
        <dbReference type="ARBA" id="ARBA00004613"/>
    </source>
</evidence>
<evidence type="ECO:0000256" key="6">
    <source>
        <dbReference type="ARBA" id="ARBA00022801"/>
    </source>
</evidence>
<dbReference type="InterPro" id="IPR034161">
    <property type="entry name" value="Pepsin-like_plant"/>
</dbReference>
<evidence type="ECO:0000256" key="7">
    <source>
        <dbReference type="ARBA" id="ARBA00023180"/>
    </source>
</evidence>
<evidence type="ECO:0000256" key="3">
    <source>
        <dbReference type="ARBA" id="ARBA00022525"/>
    </source>
</evidence>
<dbReference type="EMBL" id="CM017705">
    <property type="protein sequence ID" value="TYG71259.1"/>
    <property type="molecule type" value="Genomic_DNA"/>
</dbReference>
<dbReference type="GO" id="GO:0004190">
    <property type="term" value="F:aspartic-type endopeptidase activity"/>
    <property type="evidence" value="ECO:0007669"/>
    <property type="project" value="UniProtKB-KW"/>
</dbReference>
<evidence type="ECO:0000313" key="10">
    <source>
        <dbReference type="EMBL" id="TYG71259.1"/>
    </source>
</evidence>
<keyword evidence="3" id="KW-0964">Secreted</keyword>
<evidence type="ECO:0000256" key="4">
    <source>
        <dbReference type="ARBA" id="ARBA00022670"/>
    </source>
</evidence>
<evidence type="ECO:0000256" key="8">
    <source>
        <dbReference type="SAM" id="SignalP"/>
    </source>
</evidence>
<keyword evidence="6" id="KW-0378">Hydrolase</keyword>
<dbReference type="CDD" id="cd05476">
    <property type="entry name" value="pepsin_A_like_plant"/>
    <property type="match status" value="1"/>
</dbReference>
<dbReference type="PROSITE" id="PS51767">
    <property type="entry name" value="PEPTIDASE_A1"/>
    <property type="match status" value="1"/>
</dbReference>
<dbReference type="FunFam" id="2.40.70.10:FF:000031">
    <property type="entry name" value="Aspartyl protease AED1"/>
    <property type="match status" value="1"/>
</dbReference>
<proteinExistence type="inferred from homology"/>
<dbReference type="InterPro" id="IPR032799">
    <property type="entry name" value="TAXi_C"/>
</dbReference>
<keyword evidence="5" id="KW-0064">Aspartyl protease</keyword>
<organism evidence="10 11">
    <name type="scientific">Gossypium darwinii</name>
    <name type="common">Darwin's cotton</name>
    <name type="synonym">Gossypium barbadense var. darwinii</name>
    <dbReference type="NCBI Taxonomy" id="34276"/>
    <lineage>
        <taxon>Eukaryota</taxon>
        <taxon>Viridiplantae</taxon>
        <taxon>Streptophyta</taxon>
        <taxon>Embryophyta</taxon>
        <taxon>Tracheophyta</taxon>
        <taxon>Spermatophyta</taxon>
        <taxon>Magnoliopsida</taxon>
        <taxon>eudicotyledons</taxon>
        <taxon>Gunneridae</taxon>
        <taxon>Pentapetalae</taxon>
        <taxon>rosids</taxon>
        <taxon>malvids</taxon>
        <taxon>Malvales</taxon>
        <taxon>Malvaceae</taxon>
        <taxon>Malvoideae</taxon>
        <taxon>Gossypium</taxon>
    </lineage>
</organism>
<reference evidence="10 11" key="1">
    <citation type="submission" date="2019-06" db="EMBL/GenBank/DDBJ databases">
        <title>WGS assembly of Gossypium darwinii.</title>
        <authorList>
            <person name="Chen Z.J."/>
            <person name="Sreedasyam A."/>
            <person name="Ando A."/>
            <person name="Song Q."/>
            <person name="De L."/>
            <person name="Hulse-Kemp A."/>
            <person name="Ding M."/>
            <person name="Ye W."/>
            <person name="Kirkbride R."/>
            <person name="Jenkins J."/>
            <person name="Plott C."/>
            <person name="Lovell J."/>
            <person name="Lin Y.-M."/>
            <person name="Vaughn R."/>
            <person name="Liu B."/>
            <person name="Li W."/>
            <person name="Simpson S."/>
            <person name="Scheffler B."/>
            <person name="Saski C."/>
            <person name="Grover C."/>
            <person name="Hu G."/>
            <person name="Conover J."/>
            <person name="Carlson J."/>
            <person name="Shu S."/>
            <person name="Boston L."/>
            <person name="Williams M."/>
            <person name="Peterson D."/>
            <person name="Mcgee K."/>
            <person name="Jones D."/>
            <person name="Wendel J."/>
            <person name="Stelly D."/>
            <person name="Grimwood J."/>
            <person name="Schmutz J."/>
        </authorList>
    </citation>
    <scope>NUCLEOTIDE SEQUENCE [LARGE SCALE GENOMIC DNA]</scope>
    <source>
        <strain evidence="10">1808015.09</strain>
    </source>
</reference>
<gene>
    <name evidence="10" type="ORF">ES288_D05G381100v1</name>
</gene>
<name>A0A5D2CP13_GOSDA</name>
<dbReference type="Proteomes" id="UP000323506">
    <property type="component" value="Chromosome D05"/>
</dbReference>
<dbReference type="FunFam" id="2.40.70.10:FF:000050">
    <property type="entry name" value="Aspartic proteinase CDR1"/>
    <property type="match status" value="1"/>
</dbReference>
<dbReference type="InterPro" id="IPR033121">
    <property type="entry name" value="PEPTIDASE_A1"/>
</dbReference>
<dbReference type="PROSITE" id="PS00141">
    <property type="entry name" value="ASP_PROTEASE"/>
    <property type="match status" value="2"/>
</dbReference>
<dbReference type="SUPFAM" id="SSF50630">
    <property type="entry name" value="Acid proteases"/>
    <property type="match status" value="1"/>
</dbReference>
<dbReference type="AlphaFoldDB" id="A0A5D2CP13"/>
<comment type="similarity">
    <text evidence="2">Belongs to the peptidase A1 family.</text>
</comment>
<dbReference type="GO" id="GO:0006508">
    <property type="term" value="P:proteolysis"/>
    <property type="evidence" value="ECO:0007669"/>
    <property type="project" value="UniProtKB-KW"/>
</dbReference>
<keyword evidence="7" id="KW-0325">Glycoprotein</keyword>
<feature type="domain" description="Peptidase A1" evidence="9">
    <location>
        <begin position="92"/>
        <end position="425"/>
    </location>
</feature>
<dbReference type="InterPro" id="IPR051708">
    <property type="entry name" value="Plant_Aspart_Prot_A1"/>
</dbReference>
<evidence type="ECO:0000256" key="2">
    <source>
        <dbReference type="ARBA" id="ARBA00007447"/>
    </source>
</evidence>
<comment type="subcellular location">
    <subcellularLocation>
        <location evidence="1">Secreted</location>
    </subcellularLocation>
</comment>
<dbReference type="InterPro" id="IPR032861">
    <property type="entry name" value="TAXi_N"/>
</dbReference>
<keyword evidence="8" id="KW-0732">Signal</keyword>
<dbReference type="PANTHER" id="PTHR47967:SF138">
    <property type="entry name" value="ASPARTIC PROTEINASE CDR1-LIKE"/>
    <property type="match status" value="1"/>
</dbReference>
<sequence length="432" mass="47243">MVNHQLFLLLTLILSILVFQSESRVKAKAPFGFSLELIRRDSPLSPFYNASLNSSEILIKNAIHSMERFKHFQSLINQKAVQSIVFPTENSYLTKLSFGTPPVEYFAIVDTGSDLTWIQCVPCTKCYNSQGSSLFDPQASSTYKAFSCDSQTCRAFGGEQCLKTNDCQYHVTYGDMSSTIGILSSDTLSFDSINGQKTTFSTSIFGCGRNNQVQLGNLGIAGIVGLGGGPFSLVSQIGPQIDHRFSYSFVPRFAKSSGKLIFGQESIISHPKAISTPLVSKYPQTFYYLTLNGVSIGDKTAHPSSTQGNVLIDSGVTLTILEPDLYSSVEAMVKEAIGKEPVQDPSGAFNLCYGADTNINVPEMVFHFSGADVRLQPVNTFMVNGDLVCMVIVPNSVNPFSVFGNYAQINFQVEYDLQKRVVSFAPTDCTQI</sequence>
<dbReference type="Gene3D" id="2.40.70.10">
    <property type="entry name" value="Acid Proteases"/>
    <property type="match status" value="2"/>
</dbReference>
<dbReference type="InterPro" id="IPR021109">
    <property type="entry name" value="Peptidase_aspartic_dom_sf"/>
</dbReference>
<dbReference type="PANTHER" id="PTHR47967">
    <property type="entry name" value="OS07G0603500 PROTEIN-RELATED"/>
    <property type="match status" value="1"/>
</dbReference>
<dbReference type="Pfam" id="PF14541">
    <property type="entry name" value="TAXi_C"/>
    <property type="match status" value="1"/>
</dbReference>
<protein>
    <recommendedName>
        <fullName evidence="9">Peptidase A1 domain-containing protein</fullName>
    </recommendedName>
</protein>
<dbReference type="Pfam" id="PF14543">
    <property type="entry name" value="TAXi_N"/>
    <property type="match status" value="1"/>
</dbReference>
<feature type="chain" id="PRO_5023001856" description="Peptidase A1 domain-containing protein" evidence="8">
    <location>
        <begin position="24"/>
        <end position="432"/>
    </location>
</feature>
<keyword evidence="4" id="KW-0645">Protease</keyword>
<feature type="signal peptide" evidence="8">
    <location>
        <begin position="1"/>
        <end position="23"/>
    </location>
</feature>